<keyword evidence="3" id="KW-1185">Reference proteome</keyword>
<dbReference type="AlphaFoldDB" id="A0A1I6WBC3"/>
<feature type="compositionally biased region" description="Low complexity" evidence="1">
    <location>
        <begin position="121"/>
        <end position="136"/>
    </location>
</feature>
<evidence type="ECO:0000256" key="1">
    <source>
        <dbReference type="SAM" id="MobiDB-lite"/>
    </source>
</evidence>
<protein>
    <submittedName>
        <fullName evidence="2">Uncharacterized protein</fullName>
    </submittedName>
</protein>
<dbReference type="EMBL" id="FPAB01000017">
    <property type="protein sequence ID" value="SFT23303.1"/>
    <property type="molecule type" value="Genomic_DNA"/>
</dbReference>
<feature type="region of interest" description="Disordered" evidence="1">
    <location>
        <begin position="380"/>
        <end position="447"/>
    </location>
</feature>
<feature type="region of interest" description="Disordered" evidence="1">
    <location>
        <begin position="118"/>
        <end position="165"/>
    </location>
</feature>
<accession>A0A1I6WBC3</accession>
<name>A0A1I6WBC3_9ACTN</name>
<dbReference type="STRING" id="1176198.SAMN05444716_11717"/>
<feature type="region of interest" description="Disordered" evidence="1">
    <location>
        <begin position="251"/>
        <end position="272"/>
    </location>
</feature>
<dbReference type="Proteomes" id="UP000198873">
    <property type="component" value="Unassembled WGS sequence"/>
</dbReference>
<organism evidence="2 3">
    <name type="scientific">Streptomyces harbinensis</name>
    <dbReference type="NCBI Taxonomy" id="1176198"/>
    <lineage>
        <taxon>Bacteria</taxon>
        <taxon>Bacillati</taxon>
        <taxon>Actinomycetota</taxon>
        <taxon>Actinomycetes</taxon>
        <taxon>Kitasatosporales</taxon>
        <taxon>Streptomycetaceae</taxon>
        <taxon>Streptomyces</taxon>
    </lineage>
</organism>
<sequence>MARKDETSLTLVHQTVLDGIGRIQAALESGQDAAKSAVTNELRLMRQNLRENGDKLAGAGRDIQLAMKADLESELRNVAEQVAALHQKIEALAAVPAVPVTALPDSAAASRPELPVVADTAGGAPAGLGLPAGSIPGPRPAADDTGDAHPDPADEAETAQPPRQEAPADLAELLRAAVRDELGPLRDAVAGQQQEIAQIRTALEQLATQPPAAHEPETGSWAAEVTGAIDALGKVVTEQITGLRQELLQPAEPDHEEGPEAAPDAPPRATEEHGRLLQEAARISRAELVCHRDTWDFIVGRADGHPHFRTPAELAVDQDERVTAAVSGRSLIAALITLWETQHAASPASAEWALATSLYARIQDGLSKLAREGSTVRIALDDRAPTAAPPPGLEDAGAPESEVGSDRAEPATEGPAAEESPDTGSVATVDPDTAGPGTGREGDESDE</sequence>
<evidence type="ECO:0000313" key="2">
    <source>
        <dbReference type="EMBL" id="SFT23303.1"/>
    </source>
</evidence>
<evidence type="ECO:0000313" key="3">
    <source>
        <dbReference type="Proteomes" id="UP000198873"/>
    </source>
</evidence>
<reference evidence="3" key="1">
    <citation type="submission" date="2016-10" db="EMBL/GenBank/DDBJ databases">
        <authorList>
            <person name="Varghese N."/>
            <person name="Submissions S."/>
        </authorList>
    </citation>
    <scope>NUCLEOTIDE SEQUENCE [LARGE SCALE GENOMIC DNA]</scope>
    <source>
        <strain evidence="3">CGMCC 4.7047</strain>
    </source>
</reference>
<proteinExistence type="predicted"/>
<gene>
    <name evidence="2" type="ORF">SAMN05444716_11717</name>
</gene>
<dbReference type="RefSeq" id="WP_093844537.1">
    <property type="nucleotide sequence ID" value="NZ_FPAB01000017.1"/>
</dbReference>